<dbReference type="GO" id="GO:0005737">
    <property type="term" value="C:cytoplasm"/>
    <property type="evidence" value="ECO:0007669"/>
    <property type="project" value="TreeGrafter"/>
</dbReference>
<feature type="active site" description="Proton donor" evidence="9">
    <location>
        <position position="170"/>
    </location>
</feature>
<dbReference type="InterPro" id="IPR047215">
    <property type="entry name" value="Galactose_mutarotase-like"/>
</dbReference>
<dbReference type="InterPro" id="IPR015443">
    <property type="entry name" value="Aldose_1-epimerase"/>
</dbReference>
<feature type="binding site" evidence="10">
    <location>
        <position position="242"/>
    </location>
    <ligand>
        <name>beta-D-galactose</name>
        <dbReference type="ChEBI" id="CHEBI:27667"/>
    </ligand>
</feature>
<dbReference type="AlphaFoldDB" id="A0AAE4I190"/>
<dbReference type="PANTHER" id="PTHR10091:SF0">
    <property type="entry name" value="GALACTOSE MUTAROTASE"/>
    <property type="match status" value="1"/>
</dbReference>
<comment type="pathway">
    <text evidence="2 8">Carbohydrate metabolism; hexose metabolism.</text>
</comment>
<dbReference type="PANTHER" id="PTHR10091">
    <property type="entry name" value="ALDOSE-1-EPIMERASE"/>
    <property type="match status" value="1"/>
</dbReference>
<dbReference type="NCBIfam" id="NF008277">
    <property type="entry name" value="PRK11055.1"/>
    <property type="match status" value="1"/>
</dbReference>
<dbReference type="Proteomes" id="UP001180842">
    <property type="component" value="Unassembled WGS sequence"/>
</dbReference>
<keyword evidence="7 8" id="KW-0119">Carbohydrate metabolism</keyword>
<dbReference type="InterPro" id="IPR014718">
    <property type="entry name" value="GH-type_carb-bd"/>
</dbReference>
<dbReference type="InterPro" id="IPR018052">
    <property type="entry name" value="Ald1_epimerase_CS"/>
</dbReference>
<evidence type="ECO:0000256" key="4">
    <source>
        <dbReference type="ARBA" id="ARBA00013185"/>
    </source>
</evidence>
<reference evidence="12 15" key="1">
    <citation type="submission" date="2023-03" db="EMBL/GenBank/DDBJ databases">
        <authorList>
            <person name="Shen W."/>
            <person name="Cai J."/>
        </authorList>
    </citation>
    <scope>NUCLEOTIDE SEQUENCE</scope>
    <source>
        <strain evidence="12">P69-2</strain>
        <strain evidence="13 15">Y59</strain>
    </source>
</reference>
<evidence type="ECO:0000256" key="3">
    <source>
        <dbReference type="ARBA" id="ARBA00006206"/>
    </source>
</evidence>
<proteinExistence type="inferred from homology"/>
<dbReference type="EMBL" id="JARQAZ010000001">
    <property type="protein sequence ID" value="MDT2769481.1"/>
    <property type="molecule type" value="Genomic_DNA"/>
</dbReference>
<gene>
    <name evidence="12" type="ORF">P7H00_02025</name>
    <name evidence="13" type="ORF">P7H46_01365</name>
</gene>
<dbReference type="PIRSF" id="PIRSF005096">
    <property type="entry name" value="GALM"/>
    <property type="match status" value="1"/>
</dbReference>
<evidence type="ECO:0000256" key="7">
    <source>
        <dbReference type="ARBA" id="ARBA00023277"/>
    </source>
</evidence>
<protein>
    <recommendedName>
        <fullName evidence="5 8">Aldose 1-epimerase</fullName>
        <ecNumber evidence="4 8">5.1.3.3</ecNumber>
    </recommendedName>
</protein>
<dbReference type="GO" id="GO:0033499">
    <property type="term" value="P:galactose catabolic process via UDP-galactose, Leloir pathway"/>
    <property type="evidence" value="ECO:0007669"/>
    <property type="project" value="TreeGrafter"/>
</dbReference>
<keyword evidence="15" id="KW-1185">Reference proteome</keyword>
<dbReference type="GO" id="GO:0030246">
    <property type="term" value="F:carbohydrate binding"/>
    <property type="evidence" value="ECO:0007669"/>
    <property type="project" value="InterPro"/>
</dbReference>
<evidence type="ECO:0000313" key="14">
    <source>
        <dbReference type="Proteomes" id="UP001180842"/>
    </source>
</evidence>
<evidence type="ECO:0000256" key="5">
    <source>
        <dbReference type="ARBA" id="ARBA00014165"/>
    </source>
</evidence>
<sequence>MKITEKDFGAGYQLITITNESGFHLAVTDLGARIVSLGRDQELVLGFDSAEEYLAKDPFIGATIGRTAGRIENGRFTLDGKAYQVAVDPANGHSLHGGKPGFETKKWDYTIEEDDQSASVVFTLTSPAGEHGFPGELQVEVRHTLTQDNIWRVTTKGISDHTTLFNPTNHVYFNLTGDVTEAIDQHTLWLNSDSFAFLRPDTIPTGEIAPVAGTAFDFQTEKPLAAVFTSDFAQKNQCNGLDHPFFLKEKDIRQPAAKLTSADGKTELTVSTDSSSVVIFTANFGADGPLMHGKKLAHHGGITFETQIAPGAEQYPDFGSIKLPANETFETTTEYKIDFKN</sequence>
<evidence type="ECO:0000313" key="15">
    <source>
        <dbReference type="Proteomes" id="UP001269061"/>
    </source>
</evidence>
<dbReference type="InterPro" id="IPR011013">
    <property type="entry name" value="Gal_mutarotase_sf_dom"/>
</dbReference>
<dbReference type="SUPFAM" id="SSF74650">
    <property type="entry name" value="Galactose mutarotase-like"/>
    <property type="match status" value="1"/>
</dbReference>
<evidence type="ECO:0000313" key="13">
    <source>
        <dbReference type="EMBL" id="MDT2769481.1"/>
    </source>
</evidence>
<dbReference type="GO" id="GO:0006006">
    <property type="term" value="P:glucose metabolic process"/>
    <property type="evidence" value="ECO:0007669"/>
    <property type="project" value="TreeGrafter"/>
</dbReference>
<dbReference type="EC" id="5.1.3.3" evidence="4 8"/>
<dbReference type="GO" id="GO:0004034">
    <property type="term" value="F:aldose 1-epimerase activity"/>
    <property type="evidence" value="ECO:0007669"/>
    <property type="project" value="UniProtKB-EC"/>
</dbReference>
<evidence type="ECO:0000256" key="11">
    <source>
        <dbReference type="PIRSR" id="PIRSR005096-3"/>
    </source>
</evidence>
<dbReference type="Pfam" id="PF01263">
    <property type="entry name" value="Aldose_epim"/>
    <property type="match status" value="1"/>
</dbReference>
<dbReference type="RefSeq" id="WP_067628239.1">
    <property type="nucleotide sequence ID" value="NZ_BAAAXL010000040.1"/>
</dbReference>
<evidence type="ECO:0000256" key="6">
    <source>
        <dbReference type="ARBA" id="ARBA00023235"/>
    </source>
</evidence>
<name>A0AAE4I190_9ENTE</name>
<evidence type="ECO:0000256" key="9">
    <source>
        <dbReference type="PIRSR" id="PIRSR005096-1"/>
    </source>
</evidence>
<keyword evidence="6 8" id="KW-0413">Isomerase</keyword>
<evidence type="ECO:0000256" key="10">
    <source>
        <dbReference type="PIRSR" id="PIRSR005096-2"/>
    </source>
</evidence>
<comment type="similarity">
    <text evidence="3 8">Belongs to the aldose epimerase family.</text>
</comment>
<accession>A0AAE4I190</accession>
<dbReference type="CDD" id="cd09019">
    <property type="entry name" value="galactose_mutarotase_like"/>
    <property type="match status" value="1"/>
</dbReference>
<comment type="catalytic activity">
    <reaction evidence="1 8">
        <text>alpha-D-glucose = beta-D-glucose</text>
        <dbReference type="Rhea" id="RHEA:10264"/>
        <dbReference type="ChEBI" id="CHEBI:15903"/>
        <dbReference type="ChEBI" id="CHEBI:17925"/>
        <dbReference type="EC" id="5.1.3.3"/>
    </reaction>
</comment>
<dbReference type="Gene3D" id="2.70.98.10">
    <property type="match status" value="1"/>
</dbReference>
<feature type="active site" description="Proton acceptor" evidence="9">
    <location>
        <position position="305"/>
    </location>
</feature>
<dbReference type="InterPro" id="IPR008183">
    <property type="entry name" value="Aldose_1/G6P_1-epimerase"/>
</dbReference>
<dbReference type="PROSITE" id="PS00545">
    <property type="entry name" value="ALDOSE_1_EPIMERASE"/>
    <property type="match status" value="1"/>
</dbReference>
<dbReference type="Proteomes" id="UP001269061">
    <property type="component" value="Unassembled WGS sequence"/>
</dbReference>
<evidence type="ECO:0000313" key="12">
    <source>
        <dbReference type="EMBL" id="MDT2735911.1"/>
    </source>
</evidence>
<feature type="binding site" evidence="11">
    <location>
        <begin position="170"/>
        <end position="172"/>
    </location>
    <ligand>
        <name>beta-D-galactose</name>
        <dbReference type="ChEBI" id="CHEBI:27667"/>
    </ligand>
</feature>
<dbReference type="EMBL" id="JARQAI010000001">
    <property type="protein sequence ID" value="MDT2735911.1"/>
    <property type="molecule type" value="Genomic_DNA"/>
</dbReference>
<evidence type="ECO:0000256" key="2">
    <source>
        <dbReference type="ARBA" id="ARBA00005028"/>
    </source>
</evidence>
<evidence type="ECO:0000256" key="8">
    <source>
        <dbReference type="PIRNR" id="PIRNR005096"/>
    </source>
</evidence>
<evidence type="ECO:0000256" key="1">
    <source>
        <dbReference type="ARBA" id="ARBA00001614"/>
    </source>
</evidence>
<comment type="caution">
    <text evidence="12">The sequence shown here is derived from an EMBL/GenBank/DDBJ whole genome shotgun (WGS) entry which is preliminary data.</text>
</comment>
<organism evidence="12 14">
    <name type="scientific">Enterococcus pseudoavium</name>
    <dbReference type="NCBI Taxonomy" id="44007"/>
    <lineage>
        <taxon>Bacteria</taxon>
        <taxon>Bacillati</taxon>
        <taxon>Bacillota</taxon>
        <taxon>Bacilli</taxon>
        <taxon>Lactobacillales</taxon>
        <taxon>Enterococcaceae</taxon>
        <taxon>Enterococcus</taxon>
    </lineage>
</organism>